<evidence type="ECO:0000256" key="2">
    <source>
        <dbReference type="ARBA" id="ARBA00022487"/>
    </source>
</evidence>
<keyword evidence="4" id="KW-0325">Glycoprotein</keyword>
<keyword evidence="3" id="KW-0378">Hydrolase</keyword>
<feature type="chain" id="PRO_5045433116" description="Carboxylesterase type B domain-containing protein" evidence="5">
    <location>
        <begin position="21"/>
        <end position="70"/>
    </location>
</feature>
<evidence type="ECO:0000313" key="8">
    <source>
        <dbReference type="Proteomes" id="UP001153148"/>
    </source>
</evidence>
<keyword evidence="2" id="KW-0719">Serine esterase</keyword>
<feature type="domain" description="Carboxylesterase type B" evidence="6">
    <location>
        <begin position="22"/>
        <end position="64"/>
    </location>
</feature>
<dbReference type="EMBL" id="CAJPIN010051638">
    <property type="protein sequence ID" value="CAG2066215.1"/>
    <property type="molecule type" value="Genomic_DNA"/>
</dbReference>
<dbReference type="PANTHER" id="PTHR43918:SF4">
    <property type="entry name" value="CARBOXYLIC ESTER HYDROLASE"/>
    <property type="match status" value="1"/>
</dbReference>
<evidence type="ECO:0000256" key="3">
    <source>
        <dbReference type="ARBA" id="ARBA00022801"/>
    </source>
</evidence>
<evidence type="ECO:0000256" key="4">
    <source>
        <dbReference type="ARBA" id="ARBA00023180"/>
    </source>
</evidence>
<dbReference type="InterPro" id="IPR002018">
    <property type="entry name" value="CarbesteraseB"/>
</dbReference>
<evidence type="ECO:0000256" key="5">
    <source>
        <dbReference type="SAM" id="SignalP"/>
    </source>
</evidence>
<dbReference type="SUPFAM" id="SSF53474">
    <property type="entry name" value="alpha/beta-Hydrolases"/>
    <property type="match status" value="1"/>
</dbReference>
<dbReference type="InterPro" id="IPR029058">
    <property type="entry name" value="AB_hydrolase_fold"/>
</dbReference>
<dbReference type="InterPro" id="IPR050654">
    <property type="entry name" value="AChE-related_enzymes"/>
</dbReference>
<sequence length="70" mass="7481">MIVHSTILLFLTSIVASASCQNLTVTVAQGTLRGQAVTSSYGLTYYSFLGIPFAQPPIGDLRFKVTITSI</sequence>
<gene>
    <name evidence="7" type="ORF">TPAB3V08_LOCUS13158</name>
</gene>
<feature type="non-terminal residue" evidence="7">
    <location>
        <position position="70"/>
    </location>
</feature>
<dbReference type="Gene3D" id="3.40.50.1820">
    <property type="entry name" value="alpha/beta hydrolase"/>
    <property type="match status" value="1"/>
</dbReference>
<dbReference type="Pfam" id="PF00135">
    <property type="entry name" value="COesterase"/>
    <property type="match status" value="1"/>
</dbReference>
<dbReference type="PANTHER" id="PTHR43918">
    <property type="entry name" value="ACETYLCHOLINESTERASE"/>
    <property type="match status" value="1"/>
</dbReference>
<reference evidence="7" key="1">
    <citation type="submission" date="2021-03" db="EMBL/GenBank/DDBJ databases">
        <authorList>
            <person name="Tran Van P."/>
        </authorList>
    </citation>
    <scope>NUCLEOTIDE SEQUENCE</scope>
</reference>
<protein>
    <recommendedName>
        <fullName evidence="6">Carboxylesterase type B domain-containing protein</fullName>
    </recommendedName>
</protein>
<evidence type="ECO:0000259" key="6">
    <source>
        <dbReference type="Pfam" id="PF00135"/>
    </source>
</evidence>
<name>A0ABN7PJB0_TIMPD</name>
<proteinExistence type="inferred from homology"/>
<organism evidence="7 8">
    <name type="scientific">Timema podura</name>
    <name type="common">Walking stick</name>
    <dbReference type="NCBI Taxonomy" id="61482"/>
    <lineage>
        <taxon>Eukaryota</taxon>
        <taxon>Metazoa</taxon>
        <taxon>Ecdysozoa</taxon>
        <taxon>Arthropoda</taxon>
        <taxon>Hexapoda</taxon>
        <taxon>Insecta</taxon>
        <taxon>Pterygota</taxon>
        <taxon>Neoptera</taxon>
        <taxon>Polyneoptera</taxon>
        <taxon>Phasmatodea</taxon>
        <taxon>Timematodea</taxon>
        <taxon>Timematoidea</taxon>
        <taxon>Timematidae</taxon>
        <taxon>Timema</taxon>
    </lineage>
</organism>
<evidence type="ECO:0000256" key="1">
    <source>
        <dbReference type="ARBA" id="ARBA00005964"/>
    </source>
</evidence>
<accession>A0ABN7PJB0</accession>
<dbReference type="Proteomes" id="UP001153148">
    <property type="component" value="Unassembled WGS sequence"/>
</dbReference>
<evidence type="ECO:0000313" key="7">
    <source>
        <dbReference type="EMBL" id="CAG2066215.1"/>
    </source>
</evidence>
<comment type="similarity">
    <text evidence="1">Belongs to the type-B carboxylesterase/lipase family.</text>
</comment>
<keyword evidence="5" id="KW-0732">Signal</keyword>
<keyword evidence="8" id="KW-1185">Reference proteome</keyword>
<comment type="caution">
    <text evidence="7">The sequence shown here is derived from an EMBL/GenBank/DDBJ whole genome shotgun (WGS) entry which is preliminary data.</text>
</comment>
<feature type="signal peptide" evidence="5">
    <location>
        <begin position="1"/>
        <end position="20"/>
    </location>
</feature>